<reference evidence="4" key="2">
    <citation type="submission" date="2020-09" db="EMBL/GenBank/DDBJ databases">
        <authorList>
            <person name="Sun Q."/>
            <person name="Zhou Y."/>
        </authorList>
    </citation>
    <scope>NUCLEOTIDE SEQUENCE</scope>
    <source>
        <strain evidence="4">CGMCC 1.15448</strain>
    </source>
</reference>
<sequence>MLGFTAYEWLLERRAHFVRYAEFGIDVPVNYTIHGIDVSKYQEIIDWNLVRDMKVGNVQMSFAFIKATEGLGNEDAYFKRNWKKVKDAGLARGAYHFFLSTKSGKAQAENFINSVELQPGDLPPVLDIEQTYGIPGDKLRDRAKEWLQTVQDYYHVTPIIYTNVDFYKQYLKDDFDGYPLWVAHYLQKERPSIYRAWDFWQHSESGRVNGIMTRVDFDVFNGDSTEFRKLLIN</sequence>
<dbReference type="SMART" id="SM00641">
    <property type="entry name" value="Glyco_25"/>
    <property type="match status" value="1"/>
</dbReference>
<dbReference type="GO" id="GO:0009253">
    <property type="term" value="P:peptidoglycan catabolic process"/>
    <property type="evidence" value="ECO:0007669"/>
    <property type="project" value="InterPro"/>
</dbReference>
<dbReference type="RefSeq" id="WP_229688996.1">
    <property type="nucleotide sequence ID" value="NZ_BMJC01000004.1"/>
</dbReference>
<keyword evidence="2" id="KW-0378">Hydrolase</keyword>
<evidence type="ECO:0000256" key="3">
    <source>
        <dbReference type="ARBA" id="ARBA00023295"/>
    </source>
</evidence>
<name>A0A8J2UFP5_9BACT</name>
<dbReference type="GO" id="GO:0016998">
    <property type="term" value="P:cell wall macromolecule catabolic process"/>
    <property type="evidence" value="ECO:0007669"/>
    <property type="project" value="InterPro"/>
</dbReference>
<reference evidence="4" key="1">
    <citation type="journal article" date="2014" name="Int. J. Syst. Evol. Microbiol.">
        <title>Complete genome sequence of Corynebacterium casei LMG S-19264T (=DSM 44701T), isolated from a smear-ripened cheese.</title>
        <authorList>
            <consortium name="US DOE Joint Genome Institute (JGI-PGF)"/>
            <person name="Walter F."/>
            <person name="Albersmeier A."/>
            <person name="Kalinowski J."/>
            <person name="Ruckert C."/>
        </authorList>
    </citation>
    <scope>NUCLEOTIDE SEQUENCE</scope>
    <source>
        <strain evidence="4">CGMCC 1.15448</strain>
    </source>
</reference>
<dbReference type="Proteomes" id="UP000607559">
    <property type="component" value="Unassembled WGS sequence"/>
</dbReference>
<dbReference type="InterPro" id="IPR002053">
    <property type="entry name" value="Glyco_hydro_25"/>
</dbReference>
<evidence type="ECO:0000256" key="2">
    <source>
        <dbReference type="ARBA" id="ARBA00022801"/>
    </source>
</evidence>
<comment type="similarity">
    <text evidence="1">Belongs to the glycosyl hydrolase 25 family.</text>
</comment>
<dbReference type="AlphaFoldDB" id="A0A8J2UFP5"/>
<evidence type="ECO:0000313" key="4">
    <source>
        <dbReference type="EMBL" id="GGB11239.1"/>
    </source>
</evidence>
<evidence type="ECO:0000313" key="5">
    <source>
        <dbReference type="Proteomes" id="UP000607559"/>
    </source>
</evidence>
<dbReference type="Pfam" id="PF01183">
    <property type="entry name" value="Glyco_hydro_25"/>
    <property type="match status" value="1"/>
</dbReference>
<organism evidence="4 5">
    <name type="scientific">Puia dinghuensis</name>
    <dbReference type="NCBI Taxonomy" id="1792502"/>
    <lineage>
        <taxon>Bacteria</taxon>
        <taxon>Pseudomonadati</taxon>
        <taxon>Bacteroidota</taxon>
        <taxon>Chitinophagia</taxon>
        <taxon>Chitinophagales</taxon>
        <taxon>Chitinophagaceae</taxon>
        <taxon>Puia</taxon>
    </lineage>
</organism>
<dbReference type="PROSITE" id="PS51904">
    <property type="entry name" value="GLYCOSYL_HYDROL_F25_2"/>
    <property type="match status" value="1"/>
</dbReference>
<dbReference type="InterPro" id="IPR018077">
    <property type="entry name" value="Glyco_hydro_fam25_subgr"/>
</dbReference>
<accession>A0A8J2UFP5</accession>
<proteinExistence type="inferred from homology"/>
<dbReference type="SUPFAM" id="SSF51445">
    <property type="entry name" value="(Trans)glycosidases"/>
    <property type="match status" value="1"/>
</dbReference>
<comment type="caution">
    <text evidence="4">The sequence shown here is derived from an EMBL/GenBank/DDBJ whole genome shotgun (WGS) entry which is preliminary data.</text>
</comment>
<dbReference type="PANTHER" id="PTHR34135">
    <property type="entry name" value="LYSOZYME"/>
    <property type="match status" value="1"/>
</dbReference>
<keyword evidence="3" id="KW-0326">Glycosidase</keyword>
<dbReference type="GO" id="GO:0003796">
    <property type="term" value="F:lysozyme activity"/>
    <property type="evidence" value="ECO:0007669"/>
    <property type="project" value="InterPro"/>
</dbReference>
<dbReference type="InterPro" id="IPR017853">
    <property type="entry name" value="GH"/>
</dbReference>
<keyword evidence="5" id="KW-1185">Reference proteome</keyword>
<dbReference type="EMBL" id="BMJC01000004">
    <property type="protein sequence ID" value="GGB11239.1"/>
    <property type="molecule type" value="Genomic_DNA"/>
</dbReference>
<dbReference type="PANTHER" id="PTHR34135:SF2">
    <property type="entry name" value="LYSOZYME"/>
    <property type="match status" value="1"/>
</dbReference>
<gene>
    <name evidence="4" type="primary">yegX</name>
    <name evidence="4" type="ORF">GCM10011511_38540</name>
</gene>
<dbReference type="GO" id="GO:0016052">
    <property type="term" value="P:carbohydrate catabolic process"/>
    <property type="evidence" value="ECO:0007669"/>
    <property type="project" value="TreeGrafter"/>
</dbReference>
<evidence type="ECO:0000256" key="1">
    <source>
        <dbReference type="ARBA" id="ARBA00010646"/>
    </source>
</evidence>
<dbReference type="Gene3D" id="3.20.20.80">
    <property type="entry name" value="Glycosidases"/>
    <property type="match status" value="1"/>
</dbReference>
<protein>
    <submittedName>
        <fullName evidence="4">Lysozyme</fullName>
    </submittedName>
</protein>